<feature type="chain" id="PRO_5045988105" evidence="2">
    <location>
        <begin position="20"/>
        <end position="493"/>
    </location>
</feature>
<protein>
    <submittedName>
        <fullName evidence="3">Uncharacterized protein</fullName>
    </submittedName>
</protein>
<evidence type="ECO:0000313" key="4">
    <source>
        <dbReference type="Proteomes" id="UP001556367"/>
    </source>
</evidence>
<proteinExistence type="predicted"/>
<dbReference type="EMBL" id="JASNQZ010000007">
    <property type="protein sequence ID" value="KAL0955113.1"/>
    <property type="molecule type" value="Genomic_DNA"/>
</dbReference>
<keyword evidence="4" id="KW-1185">Reference proteome</keyword>
<evidence type="ECO:0000256" key="1">
    <source>
        <dbReference type="SAM" id="MobiDB-lite"/>
    </source>
</evidence>
<feature type="compositionally biased region" description="Basic residues" evidence="1">
    <location>
        <begin position="249"/>
        <end position="264"/>
    </location>
</feature>
<sequence>MKYSISVGVVTALAGTTLAAPHTTWHVKRAQTFTCGGSKIPLRVEPGGTRDISQQSCLDVNGGNAPHYKYTDGQTAATVTTTSSAPPDTTCEHIMEIQMLKQVLESAGGPCDQLAKADANDKQAMRAKFKQVTDIINSAPNLVFADNTLEKQKGDMVNKAQSGRKYKNNPKKPDANLKSRLTAVDNFVNSQTRSASMGVANALDAKIAELFPGTKDKVATKWSAIMSYASTAYSDLADEACELDDPKGKGKSKRAVKKGGKKGGNKGGGGKKTCHRKPTKPGQTKPGKKPKSGVRKPGSPKPKPGARKPKGGVKAKPGKGKPKAPARKPKGGARKPKQPASKPKRPTKPKAPARKPKAPARKPKAPARKPKAPAHKPKAPARKPKASKPKPKKGKREELEGLDELLRRGLEWQGEEIEARGVLPESEFKWSDDGLEGRDIVWDIEEAKRGLDSQEDVLVERVLVDDSEDHQRRAASEHETVDKEIYIQLESLD</sequence>
<keyword evidence="2" id="KW-0732">Signal</keyword>
<reference evidence="4" key="1">
    <citation type="submission" date="2024-06" db="EMBL/GenBank/DDBJ databases">
        <title>Multi-omics analyses provide insights into the biosynthesis of the anticancer antibiotic pleurotin in Hohenbuehelia grisea.</title>
        <authorList>
            <person name="Weaver J.A."/>
            <person name="Alberti F."/>
        </authorList>
    </citation>
    <scope>NUCLEOTIDE SEQUENCE [LARGE SCALE GENOMIC DNA]</scope>
    <source>
        <strain evidence="4">T-177</strain>
    </source>
</reference>
<dbReference type="PRINTS" id="PR01217">
    <property type="entry name" value="PRICHEXTENSN"/>
</dbReference>
<accession>A0ABR3JH95</accession>
<feature type="region of interest" description="Disordered" evidence="1">
    <location>
        <begin position="243"/>
        <end position="400"/>
    </location>
</feature>
<gene>
    <name evidence="3" type="ORF">HGRIS_004029</name>
</gene>
<feature type="compositionally biased region" description="Basic residues" evidence="1">
    <location>
        <begin position="304"/>
        <end position="394"/>
    </location>
</feature>
<comment type="caution">
    <text evidence="3">The sequence shown here is derived from an EMBL/GenBank/DDBJ whole genome shotgun (WGS) entry which is preliminary data.</text>
</comment>
<evidence type="ECO:0000256" key="2">
    <source>
        <dbReference type="SAM" id="SignalP"/>
    </source>
</evidence>
<dbReference type="Proteomes" id="UP001556367">
    <property type="component" value="Unassembled WGS sequence"/>
</dbReference>
<organism evidence="3 4">
    <name type="scientific">Hohenbuehelia grisea</name>
    <dbReference type="NCBI Taxonomy" id="104357"/>
    <lineage>
        <taxon>Eukaryota</taxon>
        <taxon>Fungi</taxon>
        <taxon>Dikarya</taxon>
        <taxon>Basidiomycota</taxon>
        <taxon>Agaricomycotina</taxon>
        <taxon>Agaricomycetes</taxon>
        <taxon>Agaricomycetidae</taxon>
        <taxon>Agaricales</taxon>
        <taxon>Pleurotineae</taxon>
        <taxon>Pleurotaceae</taxon>
        <taxon>Hohenbuehelia</taxon>
    </lineage>
</organism>
<evidence type="ECO:0000313" key="3">
    <source>
        <dbReference type="EMBL" id="KAL0955113.1"/>
    </source>
</evidence>
<name>A0ABR3JH95_9AGAR</name>
<feature type="signal peptide" evidence="2">
    <location>
        <begin position="1"/>
        <end position="19"/>
    </location>
</feature>